<dbReference type="STRING" id="106649.GCA_000829655_01305"/>
<proteinExistence type="predicted"/>
<keyword evidence="1" id="KW-0805">Transcription regulation</keyword>
<dbReference type="GO" id="GO:0043565">
    <property type="term" value="F:sequence-specific DNA binding"/>
    <property type="evidence" value="ECO:0007669"/>
    <property type="project" value="InterPro"/>
</dbReference>
<dbReference type="CDD" id="cd00090">
    <property type="entry name" value="HTH_ARSR"/>
    <property type="match status" value="1"/>
</dbReference>
<evidence type="ECO:0000313" key="4">
    <source>
        <dbReference type="EMBL" id="MCF0264630.1"/>
    </source>
</evidence>
<sequence>MKISSKTILIKLDRIDKNIIRALQANGRIQNNDLAREIGLSPSSCLRRVRLLEEAKVIQNYTTVVDPQKIGFQLMLFSRIWLLGQDAETIDTFIEAMKELPQVMECYIILGECDAMLKVVVPDLESYRKFQSTHLTKKNGITSVKTDVPSQIIKQSFQLPLEDL</sequence>
<evidence type="ECO:0000313" key="5">
    <source>
        <dbReference type="Proteomes" id="UP000887320"/>
    </source>
</evidence>
<keyword evidence="3" id="KW-0804">Transcription</keyword>
<dbReference type="PANTHER" id="PTHR30154">
    <property type="entry name" value="LEUCINE-RESPONSIVE REGULATORY PROTEIN"/>
    <property type="match status" value="1"/>
</dbReference>
<evidence type="ECO:0000256" key="3">
    <source>
        <dbReference type="ARBA" id="ARBA00023163"/>
    </source>
</evidence>
<dbReference type="InterPro" id="IPR019887">
    <property type="entry name" value="Tscrpt_reg_AsnC/Lrp_C"/>
</dbReference>
<dbReference type="SUPFAM" id="SSF54909">
    <property type="entry name" value="Dimeric alpha+beta barrel"/>
    <property type="match status" value="1"/>
</dbReference>
<comment type="caution">
    <text evidence="4">The sequence shown here is derived from an EMBL/GenBank/DDBJ whole genome shotgun (WGS) entry which is preliminary data.</text>
</comment>
<organism evidence="4 5">
    <name type="scientific">Acinetobacter guillouiae</name>
    <name type="common">Acinetobacter genomosp. 11</name>
    <dbReference type="NCBI Taxonomy" id="106649"/>
    <lineage>
        <taxon>Bacteria</taxon>
        <taxon>Pseudomonadati</taxon>
        <taxon>Pseudomonadota</taxon>
        <taxon>Gammaproteobacteria</taxon>
        <taxon>Moraxellales</taxon>
        <taxon>Moraxellaceae</taxon>
        <taxon>Acinetobacter</taxon>
    </lineage>
</organism>
<gene>
    <name evidence="4" type="ORF">KW868_09150</name>
</gene>
<dbReference type="Gene3D" id="1.10.10.10">
    <property type="entry name" value="Winged helix-like DNA-binding domain superfamily/Winged helix DNA-binding domain"/>
    <property type="match status" value="1"/>
</dbReference>
<dbReference type="PROSITE" id="PS50956">
    <property type="entry name" value="HTH_ASNC_2"/>
    <property type="match status" value="1"/>
</dbReference>
<dbReference type="AlphaFoldDB" id="A0A077L2N2"/>
<dbReference type="GeneID" id="67745216"/>
<protein>
    <submittedName>
        <fullName evidence="4">Lrp/AsnC family transcriptional regulator</fullName>
    </submittedName>
</protein>
<reference evidence="4" key="1">
    <citation type="submission" date="2021-07" db="EMBL/GenBank/DDBJ databases">
        <authorList>
            <person name="Fernandez M."/>
            <person name="Pereira P."/>
            <person name="Torres Tejerizo G.A."/>
            <person name="Gonzalez P."/>
            <person name="Agostini E."/>
        </authorList>
    </citation>
    <scope>NUCLEOTIDE SEQUENCE</scope>
    <source>
        <strain evidence="4">SFC 500-1A</strain>
    </source>
</reference>
<dbReference type="InterPro" id="IPR036390">
    <property type="entry name" value="WH_DNA-bd_sf"/>
</dbReference>
<dbReference type="KEGG" id="agu:AS4_31820"/>
<dbReference type="SUPFAM" id="SSF46785">
    <property type="entry name" value="Winged helix' DNA-binding domain"/>
    <property type="match status" value="1"/>
</dbReference>
<dbReference type="SMART" id="SM00344">
    <property type="entry name" value="HTH_ASNC"/>
    <property type="match status" value="1"/>
</dbReference>
<dbReference type="GO" id="GO:0005829">
    <property type="term" value="C:cytosol"/>
    <property type="evidence" value="ECO:0007669"/>
    <property type="project" value="TreeGrafter"/>
</dbReference>
<evidence type="ECO:0000256" key="2">
    <source>
        <dbReference type="ARBA" id="ARBA00023125"/>
    </source>
</evidence>
<dbReference type="InterPro" id="IPR000485">
    <property type="entry name" value="AsnC-type_HTH_dom"/>
</dbReference>
<dbReference type="Proteomes" id="UP000887320">
    <property type="component" value="Unassembled WGS sequence"/>
</dbReference>
<dbReference type="Pfam" id="PF01037">
    <property type="entry name" value="AsnC_trans_reg"/>
    <property type="match status" value="1"/>
</dbReference>
<dbReference type="InterPro" id="IPR011991">
    <property type="entry name" value="ArsR-like_HTH"/>
</dbReference>
<dbReference type="PANTHER" id="PTHR30154:SF34">
    <property type="entry name" value="TRANSCRIPTIONAL REGULATOR AZLB"/>
    <property type="match status" value="1"/>
</dbReference>
<dbReference type="InterPro" id="IPR019888">
    <property type="entry name" value="Tscrpt_reg_AsnC-like"/>
</dbReference>
<dbReference type="GO" id="GO:0043200">
    <property type="term" value="P:response to amino acid"/>
    <property type="evidence" value="ECO:0007669"/>
    <property type="project" value="TreeGrafter"/>
</dbReference>
<dbReference type="InterPro" id="IPR036388">
    <property type="entry name" value="WH-like_DNA-bd_sf"/>
</dbReference>
<dbReference type="GO" id="GO:0006355">
    <property type="term" value="P:regulation of DNA-templated transcription"/>
    <property type="evidence" value="ECO:0007669"/>
    <property type="project" value="UniProtKB-ARBA"/>
</dbReference>
<evidence type="ECO:0000256" key="1">
    <source>
        <dbReference type="ARBA" id="ARBA00023015"/>
    </source>
</evidence>
<accession>A0A077L2N2</accession>
<keyword evidence="2" id="KW-0238">DNA-binding</keyword>
<dbReference type="Pfam" id="PF13412">
    <property type="entry name" value="HTH_24"/>
    <property type="match status" value="1"/>
</dbReference>
<name>A0A077L2N2_ACIGI</name>
<dbReference type="EMBL" id="JAHWXT010000002">
    <property type="protein sequence ID" value="MCF0264630.1"/>
    <property type="molecule type" value="Genomic_DNA"/>
</dbReference>
<dbReference type="RefSeq" id="WP_004717233.1">
    <property type="nucleotide sequence ID" value="NZ_AP014630.1"/>
</dbReference>
<dbReference type="InterPro" id="IPR011008">
    <property type="entry name" value="Dimeric_a/b-barrel"/>
</dbReference>
<dbReference type="Gene3D" id="3.30.70.920">
    <property type="match status" value="1"/>
</dbReference>
<dbReference type="PRINTS" id="PR00033">
    <property type="entry name" value="HTHASNC"/>
</dbReference>